<dbReference type="Proteomes" id="UP000187495">
    <property type="component" value="Unassembled WGS sequence"/>
</dbReference>
<evidence type="ECO:0000313" key="2">
    <source>
        <dbReference type="Proteomes" id="UP000187495"/>
    </source>
</evidence>
<proteinExistence type="predicted"/>
<gene>
    <name evidence="1" type="ORF">SAMN02745664_1074</name>
</gene>
<organism evidence="1 2">
    <name type="scientific">Moraxella cuniculi DSM 21768</name>
    <dbReference type="NCBI Taxonomy" id="1122245"/>
    <lineage>
        <taxon>Bacteria</taxon>
        <taxon>Pseudomonadati</taxon>
        <taxon>Pseudomonadota</taxon>
        <taxon>Gammaproteobacteria</taxon>
        <taxon>Moraxellales</taxon>
        <taxon>Moraxellaceae</taxon>
        <taxon>Moraxella</taxon>
    </lineage>
</organism>
<sequence>MLALSAALGTTIGDSTASTVNNVGQTRWNYLSHQENERLRELRKKKSKLSNAYGNCVSQRCAEITREIKVLEDLSKQRDKAFDTAYKNCRAGLSCDNFYYLHVTQRNEWNREGVELFKKQFNPKLSYEQQSQEFRQNWNEYPDYKNAFHNFSADGTKILQNPDGAYPHTKYVHKGGQFEVIVDKKTGKIVTTPSNAGTFNYYADSLGHIDYDVDPWADFGSGNGDNTSYNIRHSGSGKFFGEFKLWDNKEDSIKKFKKVDKVR</sequence>
<reference evidence="2" key="1">
    <citation type="submission" date="2017-01" db="EMBL/GenBank/DDBJ databases">
        <authorList>
            <person name="Varghese N."/>
            <person name="Submissions S."/>
        </authorList>
    </citation>
    <scope>NUCLEOTIDE SEQUENCE [LARGE SCALE GENOMIC DNA]</scope>
    <source>
        <strain evidence="2">DSM 21768</strain>
    </source>
</reference>
<name>A0A1N7ER88_9GAMM</name>
<protein>
    <submittedName>
        <fullName evidence="1">Uncharacterized protein</fullName>
    </submittedName>
</protein>
<dbReference type="AlphaFoldDB" id="A0A1N7ER88"/>
<accession>A0A1N7ER88</accession>
<evidence type="ECO:0000313" key="1">
    <source>
        <dbReference type="EMBL" id="SIR90623.1"/>
    </source>
</evidence>
<dbReference type="STRING" id="34061.B0189_05210"/>
<keyword evidence="2" id="KW-1185">Reference proteome</keyword>
<dbReference type="EMBL" id="FTNU01000007">
    <property type="protein sequence ID" value="SIR90623.1"/>
    <property type="molecule type" value="Genomic_DNA"/>
</dbReference>